<dbReference type="InterPro" id="IPR036388">
    <property type="entry name" value="WH-like_DNA-bd_sf"/>
</dbReference>
<evidence type="ECO:0000313" key="1">
    <source>
        <dbReference type="EMBL" id="CAA9468241.1"/>
    </source>
</evidence>
<dbReference type="EMBL" id="CADCVF010000077">
    <property type="protein sequence ID" value="CAA9468241.1"/>
    <property type="molecule type" value="Genomic_DNA"/>
</dbReference>
<dbReference type="Gene3D" id="1.10.10.10">
    <property type="entry name" value="Winged helix-like DNA-binding domain superfamily/Winged helix DNA-binding domain"/>
    <property type="match status" value="1"/>
</dbReference>
<organism evidence="1">
    <name type="scientific">uncultured Rubrobacteraceae bacterium</name>
    <dbReference type="NCBI Taxonomy" id="349277"/>
    <lineage>
        <taxon>Bacteria</taxon>
        <taxon>Bacillati</taxon>
        <taxon>Actinomycetota</taxon>
        <taxon>Rubrobacteria</taxon>
        <taxon>Rubrobacterales</taxon>
        <taxon>Rubrobacteraceae</taxon>
        <taxon>environmental samples</taxon>
    </lineage>
</organism>
<dbReference type="AlphaFoldDB" id="A0A6J4RF87"/>
<sequence>MEEMGVRYLTNESGDRIGVVLDVAEYERLRRSAEEVARAERYPGVAFRGTGSGRRAWVPGTALDVWEIVAGYQAMGRQRSLEESGISEDHLDIARAYHRAHQDEVDQRIRENARPLQYWREHHPGLNIQTIDNRPEAGSPRAP</sequence>
<accession>A0A6J4RF87</accession>
<name>A0A6J4RF87_9ACTN</name>
<proteinExistence type="predicted"/>
<reference evidence="1" key="1">
    <citation type="submission" date="2020-02" db="EMBL/GenBank/DDBJ databases">
        <authorList>
            <person name="Meier V. D."/>
        </authorList>
    </citation>
    <scope>NUCLEOTIDE SEQUENCE</scope>
    <source>
        <strain evidence="1">AVDCRST_MAG58</strain>
    </source>
</reference>
<gene>
    <name evidence="1" type="ORF">AVDCRST_MAG58-3768</name>
</gene>
<protein>
    <submittedName>
        <fullName evidence="1">Uncharacterized protein</fullName>
    </submittedName>
</protein>